<protein>
    <submittedName>
        <fullName evidence="2">Uncharacterized protein</fullName>
    </submittedName>
</protein>
<feature type="region of interest" description="Disordered" evidence="1">
    <location>
        <begin position="76"/>
        <end position="116"/>
    </location>
</feature>
<gene>
    <name evidence="2" type="ORF">AAFF_G00141880</name>
</gene>
<proteinExistence type="predicted"/>
<accession>A0AAD7TCM7</accession>
<feature type="compositionally biased region" description="Basic and acidic residues" evidence="1">
    <location>
        <begin position="89"/>
        <end position="116"/>
    </location>
</feature>
<dbReference type="Proteomes" id="UP001221898">
    <property type="component" value="Unassembled WGS sequence"/>
</dbReference>
<evidence type="ECO:0000256" key="1">
    <source>
        <dbReference type="SAM" id="MobiDB-lite"/>
    </source>
</evidence>
<dbReference type="EMBL" id="JAINUG010000002">
    <property type="protein sequence ID" value="KAJ8418479.1"/>
    <property type="molecule type" value="Genomic_DNA"/>
</dbReference>
<dbReference type="AlphaFoldDB" id="A0AAD7TCM7"/>
<organism evidence="2 3">
    <name type="scientific">Aldrovandia affinis</name>
    <dbReference type="NCBI Taxonomy" id="143900"/>
    <lineage>
        <taxon>Eukaryota</taxon>
        <taxon>Metazoa</taxon>
        <taxon>Chordata</taxon>
        <taxon>Craniata</taxon>
        <taxon>Vertebrata</taxon>
        <taxon>Euteleostomi</taxon>
        <taxon>Actinopterygii</taxon>
        <taxon>Neopterygii</taxon>
        <taxon>Teleostei</taxon>
        <taxon>Notacanthiformes</taxon>
        <taxon>Halosauridae</taxon>
        <taxon>Aldrovandia</taxon>
    </lineage>
</organism>
<evidence type="ECO:0000313" key="2">
    <source>
        <dbReference type="EMBL" id="KAJ8418479.1"/>
    </source>
</evidence>
<reference evidence="2" key="1">
    <citation type="journal article" date="2023" name="Science">
        <title>Genome structures resolve the early diversification of teleost fishes.</title>
        <authorList>
            <person name="Parey E."/>
            <person name="Louis A."/>
            <person name="Montfort J."/>
            <person name="Bouchez O."/>
            <person name="Roques C."/>
            <person name="Iampietro C."/>
            <person name="Lluch J."/>
            <person name="Castinel A."/>
            <person name="Donnadieu C."/>
            <person name="Desvignes T."/>
            <person name="Floi Bucao C."/>
            <person name="Jouanno E."/>
            <person name="Wen M."/>
            <person name="Mejri S."/>
            <person name="Dirks R."/>
            <person name="Jansen H."/>
            <person name="Henkel C."/>
            <person name="Chen W.J."/>
            <person name="Zahm M."/>
            <person name="Cabau C."/>
            <person name="Klopp C."/>
            <person name="Thompson A.W."/>
            <person name="Robinson-Rechavi M."/>
            <person name="Braasch I."/>
            <person name="Lecointre G."/>
            <person name="Bobe J."/>
            <person name="Postlethwait J.H."/>
            <person name="Berthelot C."/>
            <person name="Roest Crollius H."/>
            <person name="Guiguen Y."/>
        </authorList>
    </citation>
    <scope>NUCLEOTIDE SEQUENCE</scope>
    <source>
        <strain evidence="2">NC1722</strain>
    </source>
</reference>
<name>A0AAD7TCM7_9TELE</name>
<evidence type="ECO:0000313" key="3">
    <source>
        <dbReference type="Proteomes" id="UP001221898"/>
    </source>
</evidence>
<comment type="caution">
    <text evidence="2">The sequence shown here is derived from an EMBL/GenBank/DDBJ whole genome shotgun (WGS) entry which is preliminary data.</text>
</comment>
<keyword evidence="3" id="KW-1185">Reference proteome</keyword>
<sequence>MSDPDSAPYWASLPQLRVFPVLRVLLLAKPQSEPRVCLSILCVRREAAAQFHRTGPTKGQRGGRGIREEERIRESARRMETDGYTIPEWKGRARSSDGQEEPRRHRDIILRTADAE</sequence>